<name>A0A5M8FTU9_PSEVE</name>
<dbReference type="EMBL" id="VWXT01000038">
    <property type="protein sequence ID" value="KAA6187226.1"/>
    <property type="molecule type" value="Genomic_DNA"/>
</dbReference>
<evidence type="ECO:0000313" key="2">
    <source>
        <dbReference type="EMBL" id="KAA6187226.1"/>
    </source>
</evidence>
<dbReference type="RefSeq" id="WP_150095185.1">
    <property type="nucleotide sequence ID" value="NZ_VWXT01000038.1"/>
</dbReference>
<gene>
    <name evidence="2" type="ORF">F3K53_02865</name>
</gene>
<protein>
    <submittedName>
        <fullName evidence="2">DUF1120 domain-containing protein</fullName>
    </submittedName>
</protein>
<dbReference type="InterPro" id="IPR010546">
    <property type="entry name" value="DUF1120"/>
</dbReference>
<organism evidence="2 3">
    <name type="scientific">Pseudomonas veronii</name>
    <dbReference type="NCBI Taxonomy" id="76761"/>
    <lineage>
        <taxon>Bacteria</taxon>
        <taxon>Pseudomonadati</taxon>
        <taxon>Pseudomonadota</taxon>
        <taxon>Gammaproteobacteria</taxon>
        <taxon>Pseudomonadales</taxon>
        <taxon>Pseudomonadaceae</taxon>
        <taxon>Pseudomonas</taxon>
    </lineage>
</organism>
<evidence type="ECO:0000256" key="1">
    <source>
        <dbReference type="SAM" id="SignalP"/>
    </source>
</evidence>
<evidence type="ECO:0000313" key="3">
    <source>
        <dbReference type="Proteomes" id="UP000323909"/>
    </source>
</evidence>
<keyword evidence="1" id="KW-0732">Signal</keyword>
<dbReference type="AlphaFoldDB" id="A0A5M8FTU9"/>
<accession>A0A5M8FTU9</accession>
<reference evidence="2 3" key="1">
    <citation type="submission" date="2019-09" db="EMBL/GenBank/DDBJ databases">
        <title>Genomic sequencing of 4 copper resistant soil isolates.</title>
        <authorList>
            <person name="Havryliuk O."/>
        </authorList>
    </citation>
    <scope>NUCLEOTIDE SEQUENCE [LARGE SCALE GENOMIC DNA]</scope>
    <source>
        <strain evidence="2 3">UKR4</strain>
    </source>
</reference>
<dbReference type="Proteomes" id="UP000323909">
    <property type="component" value="Unassembled WGS sequence"/>
</dbReference>
<comment type="caution">
    <text evidence="2">The sequence shown here is derived from an EMBL/GenBank/DDBJ whole genome shotgun (WGS) entry which is preliminary data.</text>
</comment>
<feature type="signal peptide" evidence="1">
    <location>
        <begin position="1"/>
        <end position="22"/>
    </location>
</feature>
<feature type="chain" id="PRO_5024315174" evidence="1">
    <location>
        <begin position="23"/>
        <end position="214"/>
    </location>
</feature>
<dbReference type="Pfam" id="PF06551">
    <property type="entry name" value="DUF1120"/>
    <property type="match status" value="1"/>
</dbReference>
<proteinExistence type="predicted"/>
<sequence>MKKIVAVMTGIFLVVAGFNAQAIDVRVKGFIVPASCSFTLVNAVIDYGTIDPQILSASNYTTLEAKSTPYNIKCSSGTQLAVTAVDNRAASKVPNMMWRQFDLPVTDNFNFGLGLTAANQKIGGYIMQLLNSIADGKPVLPLYGDSRGRWVGGEGALGQGGHLTSWYSGTLAPVRLTVISGRLQFQAVINKTSELNFKDVARLDGLATLELRYL</sequence>